<dbReference type="Pfam" id="PF02952">
    <property type="entry name" value="Fucose_iso_C"/>
    <property type="match status" value="1"/>
</dbReference>
<feature type="binding site" evidence="7">
    <location>
        <position position="526"/>
    </location>
    <ligand>
        <name>Mn(2+)</name>
        <dbReference type="ChEBI" id="CHEBI:29035"/>
    </ligand>
</feature>
<dbReference type="EC" id="5.3.1.25" evidence="7"/>
<dbReference type="Pfam" id="PF07882">
    <property type="entry name" value="Fucose_iso_N2"/>
    <property type="match status" value="1"/>
</dbReference>
<accession>A0A1Q5PS76</accession>
<evidence type="ECO:0000256" key="2">
    <source>
        <dbReference type="ARBA" id="ARBA00022723"/>
    </source>
</evidence>
<evidence type="ECO:0000313" key="12">
    <source>
        <dbReference type="Proteomes" id="UP000186465"/>
    </source>
</evidence>
<evidence type="ECO:0000259" key="10">
    <source>
        <dbReference type="Pfam" id="PF07882"/>
    </source>
</evidence>
<dbReference type="SUPFAM" id="SSF50443">
    <property type="entry name" value="FucI/AraA C-terminal domain-like"/>
    <property type="match status" value="1"/>
</dbReference>
<dbReference type="GO" id="GO:0005737">
    <property type="term" value="C:cytoplasm"/>
    <property type="evidence" value="ECO:0007669"/>
    <property type="project" value="UniProtKB-SubCell"/>
</dbReference>
<comment type="subcellular location">
    <subcellularLocation>
        <location evidence="7">Cytoplasm</location>
    </subcellularLocation>
</comment>
<dbReference type="OrthoDB" id="9760430at2"/>
<sequence>MTINPKIVIRPIIDGREAGVRESLEEKTLKMARTAADLIKQELRYFDGTPVECIVPDFTIGRAGDAAKMEELTVGQKVCAELTVTPCWDYVTEVLDMDPRIQHAVWGFNGTERPGAVTLAAAMAAYAQFGVSAFGIYGRDVQDLDDDSVPEDVKEKLLRFARAAIAIGQFAGSNYLQIGSQCMGIAGSMIDRDFFKSYLGLGVESVDMTEIAHRVEGGVFDEEEYQEALAWFKDKVTVGDDIVNGGETLSQEEYDEQFEYSVKMCLVVRDLMKGNPKLAEAGLREQARGHNAIVGGFQGQRQWTDWKPNADMVESIMNTSFDWTGNRPPITFATENDTLNGATMLLSQYLTNRAQLFSDVRTFWSPESVERVTGHKLEGHGANGFLDLRNSGASSFDASGAMLDEEGNPTVKPWWEVTEGDIEATLDHVRLYPANRNYFLGGGFSTQFITANAMPMTMARINICKGLGPVLQLAEGWAVTFDEEAMKKIIDRTDPAWPTTFFAPRLNGKGAFTSVYSVMDHWGANHGAIGFGHYGADLISMAAMLRIPVSMHNVEGELFRPRNWDLFGTDNLESADYAACRTYGPFFG</sequence>
<dbReference type="UniPathway" id="UPA00563">
    <property type="reaction ID" value="UER00624"/>
</dbReference>
<evidence type="ECO:0000259" key="9">
    <source>
        <dbReference type="Pfam" id="PF07881"/>
    </source>
</evidence>
<feature type="active site" description="Proton acceptor" evidence="7">
    <location>
        <position position="335"/>
    </location>
</feature>
<comment type="cofactor">
    <cofactor evidence="7">
        <name>Mn(2+)</name>
        <dbReference type="ChEBI" id="CHEBI:29035"/>
    </cofactor>
</comment>
<keyword evidence="12" id="KW-1185">Reference proteome</keyword>
<dbReference type="AlphaFoldDB" id="A0A1Q5PS76"/>
<evidence type="ECO:0000256" key="4">
    <source>
        <dbReference type="ARBA" id="ARBA00023235"/>
    </source>
</evidence>
<dbReference type="GO" id="GO:0008736">
    <property type="term" value="F:L-fucose isomerase activity"/>
    <property type="evidence" value="ECO:0007669"/>
    <property type="project" value="UniProtKB-UniRule"/>
</dbReference>
<dbReference type="STRING" id="156892.BM477_00210"/>
<feature type="binding site" evidence="7">
    <location>
        <position position="335"/>
    </location>
    <ligand>
        <name>Mn(2+)</name>
        <dbReference type="ChEBI" id="CHEBI:29035"/>
    </ligand>
</feature>
<dbReference type="InterPro" id="IPR012889">
    <property type="entry name" value="Fucose_isomerase_N2"/>
</dbReference>
<dbReference type="GO" id="GO:0008790">
    <property type="term" value="F:arabinose isomerase activity"/>
    <property type="evidence" value="ECO:0007669"/>
    <property type="project" value="TreeGrafter"/>
</dbReference>
<keyword evidence="3 7" id="KW-0464">Manganese</keyword>
<evidence type="ECO:0000256" key="3">
    <source>
        <dbReference type="ARBA" id="ARBA00023211"/>
    </source>
</evidence>
<dbReference type="Proteomes" id="UP000186465">
    <property type="component" value="Unassembled WGS sequence"/>
</dbReference>
<dbReference type="InterPro" id="IPR038393">
    <property type="entry name" value="Fuc_iso_dom3_sf"/>
</dbReference>
<comment type="function">
    <text evidence="7">Converts the aldose L-fucose into the corresponding ketose L-fuculose.</text>
</comment>
<gene>
    <name evidence="7" type="primary">fucI</name>
    <name evidence="11" type="ORF">BM477_00210</name>
</gene>
<feature type="domain" description="L-fucose isomerase N-terminal-2" evidence="10">
    <location>
        <begin position="174"/>
        <end position="352"/>
    </location>
</feature>
<dbReference type="InterPro" id="IPR004216">
    <property type="entry name" value="Fuc/Ara_isomerase_C"/>
</dbReference>
<reference evidence="12" key="1">
    <citation type="submission" date="2016-11" db="EMBL/GenBank/DDBJ databases">
        <title>Actinomyces gypaetusis sp. nov. isolated from Gypaetus barbatus in Qinghai Tibet Plateau China.</title>
        <authorList>
            <person name="Meng X."/>
        </authorList>
    </citation>
    <scope>NUCLEOTIDE SEQUENCE [LARGE SCALE GENOMIC DNA]</scope>
    <source>
        <strain evidence="12">DSM 15383</strain>
    </source>
</reference>
<organism evidence="11 12">
    <name type="scientific">Boudabousia marimammalium</name>
    <dbReference type="NCBI Taxonomy" id="156892"/>
    <lineage>
        <taxon>Bacteria</taxon>
        <taxon>Bacillati</taxon>
        <taxon>Actinomycetota</taxon>
        <taxon>Actinomycetes</taxon>
        <taxon>Actinomycetales</taxon>
        <taxon>Actinomycetaceae</taxon>
        <taxon>Boudabousia</taxon>
    </lineage>
</organism>
<feature type="active site" description="Proton acceptor" evidence="7">
    <location>
        <position position="359"/>
    </location>
</feature>
<comment type="catalytic activity">
    <reaction evidence="7">
        <text>L-fucose = L-fuculose</text>
        <dbReference type="Rhea" id="RHEA:17233"/>
        <dbReference type="ChEBI" id="CHEBI:2181"/>
        <dbReference type="ChEBI" id="CHEBI:17617"/>
        <dbReference type="EC" id="5.3.1.25"/>
    </reaction>
</comment>
<evidence type="ECO:0000256" key="6">
    <source>
        <dbReference type="ARBA" id="ARBA00023277"/>
    </source>
</evidence>
<comment type="similarity">
    <text evidence="7">Belongs to the L-fucose isomerase family.</text>
</comment>
<dbReference type="RefSeq" id="WP_075360679.1">
    <property type="nucleotide sequence ID" value="NZ_MPDM01000001.1"/>
</dbReference>
<dbReference type="EMBL" id="MPDM01000001">
    <property type="protein sequence ID" value="OKL50438.1"/>
    <property type="molecule type" value="Genomic_DNA"/>
</dbReference>
<dbReference type="InterPro" id="IPR015888">
    <property type="entry name" value="Fuc_isomerase_C"/>
</dbReference>
<dbReference type="InterPro" id="IPR038391">
    <property type="entry name" value="Fucose_iso_dom1_sf"/>
</dbReference>
<keyword evidence="5 7" id="KW-0294">Fucose metabolism</keyword>
<evidence type="ECO:0000256" key="1">
    <source>
        <dbReference type="ARBA" id="ARBA00022490"/>
    </source>
</evidence>
<feature type="domain" description="L-fucose isomerase C-terminal" evidence="8">
    <location>
        <begin position="390"/>
        <end position="552"/>
    </location>
</feature>
<keyword evidence="4 7" id="KW-0413">Isomerase</keyword>
<evidence type="ECO:0000259" key="8">
    <source>
        <dbReference type="Pfam" id="PF02952"/>
    </source>
</evidence>
<proteinExistence type="inferred from homology"/>
<keyword evidence="6 7" id="KW-0119">Carbohydrate metabolism</keyword>
<dbReference type="InterPro" id="IPR012888">
    <property type="entry name" value="Fucose_iso_N1"/>
</dbReference>
<dbReference type="GO" id="GO:0019571">
    <property type="term" value="P:D-arabinose catabolic process"/>
    <property type="evidence" value="ECO:0007669"/>
    <property type="project" value="TreeGrafter"/>
</dbReference>
<keyword evidence="1 7" id="KW-0963">Cytoplasm</keyword>
<feature type="domain" description="L-fucose isomerase N-terminal-1" evidence="9">
    <location>
        <begin position="5"/>
        <end position="170"/>
    </location>
</feature>
<dbReference type="PANTHER" id="PTHR37840:SF1">
    <property type="entry name" value="L-FUCOSE ISOMERASE"/>
    <property type="match status" value="1"/>
</dbReference>
<dbReference type="SUPFAM" id="SSF53743">
    <property type="entry name" value="FucI/AraA N-terminal and middle domains"/>
    <property type="match status" value="1"/>
</dbReference>
<dbReference type="Gene3D" id="3.40.50.1070">
    <property type="match status" value="1"/>
</dbReference>
<dbReference type="Pfam" id="PF07881">
    <property type="entry name" value="Fucose_iso_N1"/>
    <property type="match status" value="1"/>
</dbReference>
<evidence type="ECO:0000313" key="11">
    <source>
        <dbReference type="EMBL" id="OKL50438.1"/>
    </source>
</evidence>
<dbReference type="GO" id="GO:0030145">
    <property type="term" value="F:manganese ion binding"/>
    <property type="evidence" value="ECO:0007669"/>
    <property type="project" value="UniProtKB-UniRule"/>
</dbReference>
<dbReference type="PANTHER" id="PTHR37840">
    <property type="entry name" value="L-FUCOSE ISOMERASE"/>
    <property type="match status" value="1"/>
</dbReference>
<dbReference type="GO" id="GO:0042355">
    <property type="term" value="P:L-fucose catabolic process"/>
    <property type="evidence" value="ECO:0007669"/>
    <property type="project" value="UniProtKB-UniRule"/>
</dbReference>
<dbReference type="Gene3D" id="3.40.275.10">
    <property type="entry name" value="L-fucose Isomerase, Chain A, domain 2"/>
    <property type="match status" value="1"/>
</dbReference>
<feature type="binding site" evidence="7">
    <location>
        <position position="359"/>
    </location>
    <ligand>
        <name>Mn(2+)</name>
        <dbReference type="ChEBI" id="CHEBI:29035"/>
    </ligand>
</feature>
<dbReference type="InterPro" id="IPR009015">
    <property type="entry name" value="Fucose_isomerase_N/cen_sf"/>
</dbReference>
<dbReference type="HAMAP" id="MF_01254">
    <property type="entry name" value="Fucose_iso"/>
    <property type="match status" value="1"/>
</dbReference>
<name>A0A1Q5PS76_9ACTO</name>
<protein>
    <recommendedName>
        <fullName evidence="7">L-fucose isomerase</fullName>
        <shortName evidence="7">FucIase</shortName>
        <ecNumber evidence="7">5.3.1.25</ecNumber>
    </recommendedName>
    <alternativeName>
        <fullName evidence="7">6-deoxy-L-galactose isomerase</fullName>
    </alternativeName>
</protein>
<comment type="pathway">
    <text evidence="7">Carbohydrate degradation; L-fucose degradation; L-lactaldehyde and glycerone phosphate from L-fucose: step 1/3.</text>
</comment>
<dbReference type="NCBIfam" id="NF008220">
    <property type="entry name" value="PRK10991.1"/>
    <property type="match status" value="1"/>
</dbReference>
<comment type="caution">
    <text evidence="11">The sequence shown here is derived from an EMBL/GenBank/DDBJ whole genome shotgun (WGS) entry which is preliminary data.</text>
</comment>
<dbReference type="InterPro" id="IPR038392">
    <property type="entry name" value="Fucose_isomerase_dom2_sf"/>
</dbReference>
<dbReference type="InterPro" id="IPR005763">
    <property type="entry name" value="Fucose_isomerase"/>
</dbReference>
<keyword evidence="2 7" id="KW-0479">Metal-binding</keyword>
<evidence type="ECO:0000256" key="7">
    <source>
        <dbReference type="HAMAP-Rule" id="MF_01254"/>
    </source>
</evidence>
<evidence type="ECO:0000256" key="5">
    <source>
        <dbReference type="ARBA" id="ARBA00023253"/>
    </source>
</evidence>
<dbReference type="Gene3D" id="3.20.14.10">
    <property type="entry name" value="L-fucose/L-arabinose isomerase, C-terminal"/>
    <property type="match status" value="1"/>
</dbReference>